<keyword evidence="3" id="KW-0813">Transport</keyword>
<evidence type="ECO:0000256" key="2">
    <source>
        <dbReference type="ARBA" id="ARBA00006375"/>
    </source>
</evidence>
<proteinExistence type="inferred from homology"/>
<dbReference type="PANTHER" id="PTHR45624:SF12">
    <property type="entry name" value="MITOCHONDRIAL ORNITHINE TRANSPORTER 1"/>
    <property type="match status" value="1"/>
</dbReference>
<evidence type="ECO:0000313" key="9">
    <source>
        <dbReference type="Proteomes" id="UP000594342"/>
    </source>
</evidence>
<keyword evidence="7" id="KW-0472">Membrane</keyword>
<comment type="subcellular location">
    <subcellularLocation>
        <location evidence="1">Membrane</location>
        <topology evidence="1">Multi-pass membrane protein</topology>
    </subcellularLocation>
</comment>
<keyword evidence="9" id="KW-1185">Reference proteome</keyword>
<gene>
    <name evidence="8" type="ORF">YASMINEVIRUS_677</name>
</gene>
<organism evidence="8 9">
    <name type="scientific">Yasminevirus sp. GU-2018</name>
    <dbReference type="NCBI Taxonomy" id="2420051"/>
    <lineage>
        <taxon>Viruses</taxon>
        <taxon>Varidnaviria</taxon>
        <taxon>Bamfordvirae</taxon>
        <taxon>Nucleocytoviricota</taxon>
        <taxon>Megaviricetes</taxon>
        <taxon>Imitervirales</taxon>
        <taxon>Mimiviridae</taxon>
        <taxon>Klosneuvirinae</taxon>
        <taxon>Yasminevirus</taxon>
        <taxon>Yasminevirus saudimassiliense</taxon>
    </lineage>
</organism>
<dbReference type="InterPro" id="IPR050567">
    <property type="entry name" value="Mitochondrial_Carrier"/>
</dbReference>
<dbReference type="GO" id="GO:0000064">
    <property type="term" value="F:L-ornithine transmembrane transporter activity"/>
    <property type="evidence" value="ECO:0007669"/>
    <property type="project" value="TreeGrafter"/>
</dbReference>
<evidence type="ECO:0000313" key="8">
    <source>
        <dbReference type="EMBL" id="VBB18214.1"/>
    </source>
</evidence>
<name>A0A5K0U9Q6_9VIRU</name>
<evidence type="ECO:0000256" key="3">
    <source>
        <dbReference type="ARBA" id="ARBA00022448"/>
    </source>
</evidence>
<evidence type="ECO:0000256" key="5">
    <source>
        <dbReference type="ARBA" id="ARBA00022737"/>
    </source>
</evidence>
<reference evidence="8 9" key="1">
    <citation type="submission" date="2018-10" db="EMBL/GenBank/DDBJ databases">
        <authorList>
            <consortium name="IHU Genomes"/>
        </authorList>
    </citation>
    <scope>NUCLEOTIDE SEQUENCE [LARGE SCALE GENOMIC DNA]</scope>
    <source>
        <strain evidence="8 9">A1</strain>
    </source>
</reference>
<dbReference type="Proteomes" id="UP000594342">
    <property type="component" value="Unassembled WGS sequence"/>
</dbReference>
<protein>
    <recommendedName>
        <fullName evidence="10">Mitochondrial carrier protein</fullName>
    </recommendedName>
</protein>
<dbReference type="Pfam" id="PF00153">
    <property type="entry name" value="Mito_carr"/>
    <property type="match status" value="3"/>
</dbReference>
<dbReference type="PROSITE" id="PS50920">
    <property type="entry name" value="SOLCAR"/>
    <property type="match status" value="3"/>
</dbReference>
<dbReference type="GO" id="GO:0016020">
    <property type="term" value="C:membrane"/>
    <property type="evidence" value="ECO:0007669"/>
    <property type="project" value="UniProtKB-SubCell"/>
</dbReference>
<keyword evidence="5" id="KW-0677">Repeat</keyword>
<evidence type="ECO:0000256" key="6">
    <source>
        <dbReference type="ARBA" id="ARBA00022989"/>
    </source>
</evidence>
<dbReference type="EMBL" id="UPSH01000001">
    <property type="protein sequence ID" value="VBB18214.1"/>
    <property type="molecule type" value="Genomic_DNA"/>
</dbReference>
<accession>A0A5K0U9Q6</accession>
<dbReference type="SUPFAM" id="SSF103506">
    <property type="entry name" value="Mitochondrial carrier"/>
    <property type="match status" value="1"/>
</dbReference>
<sequence length="326" mass="35737">MSSSQNIDICSNEVDLSSDTYLNVLASGTVGAVLNTYVGHPFDTVRVRMQKIDTSYNSATACLKHTYKTEGVSGLFRGVVPSLYCAVAENSVVFSVNEVLKRYVYNTGTKTSLSLHQDMLIGSVSGLCATIVACPFETLKCQIQVDSNKTSSSLFKIIKDVFSGTSNTNLRLYSGFGASCIRNVPYYLTFFPFYSRYIDVIDYIKSRSLKLMDNGLSKKKPGTSKITTDKSANEITDKHGLIECAIAGGLSGATSWACVYPLDVIKCNQQIHPQKINMLNMFALIVRQRGYSGLFAGFYPTIVRSFPANAALLLGVELTNKAFKHK</sequence>
<evidence type="ECO:0000256" key="7">
    <source>
        <dbReference type="ARBA" id="ARBA00023136"/>
    </source>
</evidence>
<dbReference type="InterPro" id="IPR018108">
    <property type="entry name" value="MCP_transmembrane"/>
</dbReference>
<dbReference type="PANTHER" id="PTHR45624">
    <property type="entry name" value="MITOCHONDRIAL BASIC AMINO ACIDS TRANSPORTER-RELATED"/>
    <property type="match status" value="1"/>
</dbReference>
<dbReference type="Gene3D" id="1.50.40.10">
    <property type="entry name" value="Mitochondrial carrier domain"/>
    <property type="match status" value="2"/>
</dbReference>
<keyword evidence="4" id="KW-0812">Transmembrane</keyword>
<evidence type="ECO:0008006" key="10">
    <source>
        <dbReference type="Google" id="ProtNLM"/>
    </source>
</evidence>
<keyword evidence="6" id="KW-1133">Transmembrane helix</keyword>
<evidence type="ECO:0000256" key="1">
    <source>
        <dbReference type="ARBA" id="ARBA00004141"/>
    </source>
</evidence>
<comment type="similarity">
    <text evidence="2">Belongs to the mitochondrial carrier (TC 2.A.29) family.</text>
</comment>
<dbReference type="InterPro" id="IPR023395">
    <property type="entry name" value="MCP_dom_sf"/>
</dbReference>
<comment type="caution">
    <text evidence="8">The sequence shown here is derived from an EMBL/GenBank/DDBJ whole genome shotgun (WGS) entry which is preliminary data.</text>
</comment>
<evidence type="ECO:0000256" key="4">
    <source>
        <dbReference type="ARBA" id="ARBA00022692"/>
    </source>
</evidence>